<organism evidence="3 4">
    <name type="scientific">[Clostridium] fimetarium</name>
    <dbReference type="NCBI Taxonomy" id="99656"/>
    <lineage>
        <taxon>Bacteria</taxon>
        <taxon>Bacillati</taxon>
        <taxon>Bacillota</taxon>
        <taxon>Clostridia</taxon>
        <taxon>Lachnospirales</taxon>
        <taxon>Lachnospiraceae</taxon>
    </lineage>
</organism>
<dbReference type="RefSeq" id="WP_092451839.1">
    <property type="nucleotide sequence ID" value="NZ_FOJI01000004.1"/>
</dbReference>
<dbReference type="InterPro" id="IPR025748">
    <property type="entry name" value="PrcB_C_dom"/>
</dbReference>
<dbReference type="EMBL" id="FOJI01000004">
    <property type="protein sequence ID" value="SEW08046.1"/>
    <property type="molecule type" value="Genomic_DNA"/>
</dbReference>
<keyword evidence="4" id="KW-1185">Reference proteome</keyword>
<feature type="domain" description="PrcB C-terminal" evidence="2">
    <location>
        <begin position="77"/>
        <end position="134"/>
    </location>
</feature>
<feature type="transmembrane region" description="Helical" evidence="1">
    <location>
        <begin position="7"/>
        <end position="26"/>
    </location>
</feature>
<evidence type="ECO:0000313" key="4">
    <source>
        <dbReference type="Proteomes" id="UP000199701"/>
    </source>
</evidence>
<keyword evidence="1" id="KW-0472">Membrane</keyword>
<dbReference type="Proteomes" id="UP000199701">
    <property type="component" value="Unassembled WGS sequence"/>
</dbReference>
<reference evidence="3 4" key="1">
    <citation type="submission" date="2016-10" db="EMBL/GenBank/DDBJ databases">
        <authorList>
            <person name="de Groot N.N."/>
        </authorList>
    </citation>
    <scope>NUCLEOTIDE SEQUENCE [LARGE SCALE GENOMIC DNA]</scope>
    <source>
        <strain evidence="3 4">DSM 9179</strain>
    </source>
</reference>
<keyword evidence="1" id="KW-0812">Transmembrane</keyword>
<dbReference type="PROSITE" id="PS51257">
    <property type="entry name" value="PROKAR_LIPOPROTEIN"/>
    <property type="match status" value="1"/>
</dbReference>
<keyword evidence="1" id="KW-1133">Transmembrane helix</keyword>
<evidence type="ECO:0000259" key="2">
    <source>
        <dbReference type="Pfam" id="PF14343"/>
    </source>
</evidence>
<name>A0A1I0P239_9FIRM</name>
<evidence type="ECO:0000313" key="3">
    <source>
        <dbReference type="EMBL" id="SEW08046.1"/>
    </source>
</evidence>
<sequence length="145" mass="16467">MQRNKRIKLYGAIVLIIIAAITITIFSCKITGTSSKKVADLEYTVVEDQDIPTELMKIIDEKKQNSLRLTYTTKDYIYIVAGYGTQPTSGYSIRLNEIYLGQNAIYIDTNLIGPSKGEEVNEKETYPYIVIMIEKRDDPVVFNIS</sequence>
<protein>
    <submittedName>
        <fullName evidence="3">PrcB C-terminal</fullName>
    </submittedName>
</protein>
<dbReference type="AlphaFoldDB" id="A0A1I0P239"/>
<gene>
    <name evidence="3" type="ORF">SAMN05421659_10485</name>
</gene>
<dbReference type="Pfam" id="PF14343">
    <property type="entry name" value="PrcB_C"/>
    <property type="match status" value="1"/>
</dbReference>
<dbReference type="STRING" id="99656.SAMN05421659_10485"/>
<accession>A0A1I0P239</accession>
<proteinExistence type="predicted"/>
<dbReference type="OrthoDB" id="422698at2"/>
<evidence type="ECO:0000256" key="1">
    <source>
        <dbReference type="SAM" id="Phobius"/>
    </source>
</evidence>